<keyword evidence="3" id="KW-1185">Reference proteome</keyword>
<dbReference type="InterPro" id="IPR008523">
    <property type="entry name" value="DUF805"/>
</dbReference>
<dbReference type="Pfam" id="PF05656">
    <property type="entry name" value="DUF805"/>
    <property type="match status" value="1"/>
</dbReference>
<accession>A0ABU2HK48</accession>
<dbReference type="PANTHER" id="PTHR34980">
    <property type="entry name" value="INNER MEMBRANE PROTEIN-RELATED-RELATED"/>
    <property type="match status" value="1"/>
</dbReference>
<reference evidence="2" key="1">
    <citation type="submission" date="2023-09" db="EMBL/GenBank/DDBJ databases">
        <title>Marinobacter sediminicola sp. nov. and Marinobacter maritimum sp. nov., isolated from marine sediment.</title>
        <authorList>
            <person name="An J."/>
        </authorList>
    </citation>
    <scope>NUCLEOTIDE SEQUENCE</scope>
    <source>
        <strain evidence="2">F60267</strain>
    </source>
</reference>
<dbReference type="Proteomes" id="UP001267407">
    <property type="component" value="Unassembled WGS sequence"/>
</dbReference>
<keyword evidence="1" id="KW-1133">Transmembrane helix</keyword>
<organism evidence="2 3">
    <name type="scientific">Marinobacter xiaoshiensis</name>
    <dbReference type="NCBI Taxonomy" id="3073652"/>
    <lineage>
        <taxon>Bacteria</taxon>
        <taxon>Pseudomonadati</taxon>
        <taxon>Pseudomonadota</taxon>
        <taxon>Gammaproteobacteria</taxon>
        <taxon>Pseudomonadales</taxon>
        <taxon>Marinobacteraceae</taxon>
        <taxon>Marinobacter</taxon>
    </lineage>
</organism>
<protein>
    <submittedName>
        <fullName evidence="2">DUF805 domain-containing protein</fullName>
    </submittedName>
</protein>
<feature type="transmembrane region" description="Helical" evidence="1">
    <location>
        <begin position="50"/>
        <end position="71"/>
    </location>
</feature>
<feature type="transmembrane region" description="Helical" evidence="1">
    <location>
        <begin position="23"/>
        <end position="43"/>
    </location>
</feature>
<evidence type="ECO:0000313" key="3">
    <source>
        <dbReference type="Proteomes" id="UP001267407"/>
    </source>
</evidence>
<keyword evidence="1" id="KW-0812">Transmembrane</keyword>
<sequence length="123" mass="13592">MNWYLEVLKKYAVFNGRARRSEYWWFVLFNIIISLALGAIDGVTGTFSQAAGLGLLGGLYTLAVLLPSLAVTVRRLHDTGRSGWWFLIMFVPLIGAIVLLVFMLLDSKPGQNQYGANPKAVTA</sequence>
<dbReference type="RefSeq" id="WP_200205119.1">
    <property type="nucleotide sequence ID" value="NZ_JAVMBO010000017.1"/>
</dbReference>
<evidence type="ECO:0000313" key="2">
    <source>
        <dbReference type="EMBL" id="MDS1311447.1"/>
    </source>
</evidence>
<evidence type="ECO:0000256" key="1">
    <source>
        <dbReference type="SAM" id="Phobius"/>
    </source>
</evidence>
<gene>
    <name evidence="2" type="ORF">RKA07_15200</name>
</gene>
<feature type="transmembrane region" description="Helical" evidence="1">
    <location>
        <begin position="83"/>
        <end position="105"/>
    </location>
</feature>
<dbReference type="PANTHER" id="PTHR34980:SF2">
    <property type="entry name" value="INNER MEMBRANE PROTEIN YHAH-RELATED"/>
    <property type="match status" value="1"/>
</dbReference>
<keyword evidence="1" id="KW-0472">Membrane</keyword>
<name>A0ABU2HK48_9GAMM</name>
<dbReference type="EMBL" id="JAVMBO010000017">
    <property type="protein sequence ID" value="MDS1311447.1"/>
    <property type="molecule type" value="Genomic_DNA"/>
</dbReference>
<proteinExistence type="predicted"/>
<comment type="caution">
    <text evidence="2">The sequence shown here is derived from an EMBL/GenBank/DDBJ whole genome shotgun (WGS) entry which is preliminary data.</text>
</comment>